<dbReference type="Pfam" id="PF02591">
    <property type="entry name" value="Zn_ribbon_9"/>
    <property type="match status" value="1"/>
</dbReference>
<protein>
    <submittedName>
        <fullName evidence="3">C4-type zinc ribbon domain-containing protein</fullName>
    </submittedName>
</protein>
<accession>A0A9X2AF14</accession>
<reference evidence="3" key="1">
    <citation type="submission" date="2022-03" db="EMBL/GenBank/DDBJ databases">
        <title>Bacterial whole genome sequence for Hymenobacter sp. DH14.</title>
        <authorList>
            <person name="Le V."/>
        </authorList>
    </citation>
    <scope>NUCLEOTIDE SEQUENCE</scope>
    <source>
        <strain evidence="3">DH14</strain>
    </source>
</reference>
<evidence type="ECO:0000313" key="4">
    <source>
        <dbReference type="Proteomes" id="UP001139193"/>
    </source>
</evidence>
<name>A0A9X2AF14_9BACT</name>
<dbReference type="PANTHER" id="PTHR39082">
    <property type="entry name" value="PHOSPHOLIPASE C-BETA-2-RELATED"/>
    <property type="match status" value="1"/>
</dbReference>
<dbReference type="Proteomes" id="UP001139193">
    <property type="component" value="Unassembled WGS sequence"/>
</dbReference>
<dbReference type="Gene3D" id="1.10.287.1490">
    <property type="match status" value="1"/>
</dbReference>
<keyword evidence="1" id="KW-0175">Coiled coil</keyword>
<dbReference type="PANTHER" id="PTHR39082:SF1">
    <property type="entry name" value="SCAVENGER RECEPTOR CLASS A MEMBER 3"/>
    <property type="match status" value="1"/>
</dbReference>
<organism evidence="3 4">
    <name type="scientific">Hymenobacter cyanobacteriorum</name>
    <dbReference type="NCBI Taxonomy" id="2926463"/>
    <lineage>
        <taxon>Bacteria</taxon>
        <taxon>Pseudomonadati</taxon>
        <taxon>Bacteroidota</taxon>
        <taxon>Cytophagia</taxon>
        <taxon>Cytophagales</taxon>
        <taxon>Hymenobacteraceae</taxon>
        <taxon>Hymenobacter</taxon>
    </lineage>
</organism>
<evidence type="ECO:0000256" key="1">
    <source>
        <dbReference type="SAM" id="Coils"/>
    </source>
</evidence>
<keyword evidence="4" id="KW-1185">Reference proteome</keyword>
<evidence type="ECO:0000259" key="2">
    <source>
        <dbReference type="Pfam" id="PF02591"/>
    </source>
</evidence>
<sequence>MTAKSAAVAPADVPVAAKLEALLTLQHLDSQLDEIRRVRGDLPEEVSDLEDEIAGYEVRVKKFDEEIQGLNDTIKARKQASKDAESLIKKYDEQQQNVRNNREFEAIAKEIELQRLEIQISDKKIKEAQYQIDVKNAEISGTKSKLDERRKDLDNKKGELDTIVAENEEEERGLMAQREEATKPVEDRLLTAYTRIRGNVRNGLAVVLVRRDACGGCFNTVPPQRQADIISHKKIIVCEHCGRILADVEARIA</sequence>
<proteinExistence type="predicted"/>
<dbReference type="RefSeq" id="WP_241935647.1">
    <property type="nucleotide sequence ID" value="NZ_JALBGC010000002.1"/>
</dbReference>
<comment type="caution">
    <text evidence="3">The sequence shown here is derived from an EMBL/GenBank/DDBJ whole genome shotgun (WGS) entry which is preliminary data.</text>
</comment>
<feature type="domain" description="C4-type zinc ribbon" evidence="2">
    <location>
        <begin position="213"/>
        <end position="245"/>
    </location>
</feature>
<dbReference type="InterPro" id="IPR003743">
    <property type="entry name" value="Zf-RING_7"/>
</dbReference>
<dbReference type="EMBL" id="JALBGC010000002">
    <property type="protein sequence ID" value="MCI1187372.1"/>
    <property type="molecule type" value="Genomic_DNA"/>
</dbReference>
<dbReference type="InterPro" id="IPR052376">
    <property type="entry name" value="Oxidative_Scav/Glycosyltrans"/>
</dbReference>
<dbReference type="AlphaFoldDB" id="A0A9X2AF14"/>
<evidence type="ECO:0000313" key="3">
    <source>
        <dbReference type="EMBL" id="MCI1187372.1"/>
    </source>
</evidence>
<feature type="coiled-coil region" evidence="1">
    <location>
        <begin position="46"/>
        <end position="101"/>
    </location>
</feature>
<gene>
    <name evidence="3" type="ORF">MON38_08065</name>
</gene>